<dbReference type="Proteomes" id="UP000277424">
    <property type="component" value="Unassembled WGS sequence"/>
</dbReference>
<dbReference type="RefSeq" id="WP_121218462.1">
    <property type="nucleotide sequence ID" value="NZ_RBIG01000001.1"/>
</dbReference>
<dbReference type="EMBL" id="RBIG01000001">
    <property type="protein sequence ID" value="RKQ73522.1"/>
    <property type="molecule type" value="Genomic_DNA"/>
</dbReference>
<evidence type="ECO:0000313" key="1">
    <source>
        <dbReference type="EMBL" id="RKQ73522.1"/>
    </source>
</evidence>
<protein>
    <submittedName>
        <fullName evidence="1">Uncharacterized protein</fullName>
    </submittedName>
</protein>
<sequence>MIALLATITGLTPSLAAGMGLLTLVHGDAYWIQSDPRYMGTDGLHCCGMEDCRPARKGEVVAFESGYVITSTGQVVRPDRNRAIYTSIDDRFWLCFWKGHVRCMFIPNLTQ</sequence>
<evidence type="ECO:0000313" key="2">
    <source>
        <dbReference type="Proteomes" id="UP000277424"/>
    </source>
</evidence>
<name>A0A420WRR7_9PROT</name>
<dbReference type="OrthoDB" id="8420641at2"/>
<gene>
    <name evidence="1" type="ORF">BCL74_1311</name>
</gene>
<proteinExistence type="predicted"/>
<dbReference type="AlphaFoldDB" id="A0A420WRR7"/>
<organism evidence="1 2">
    <name type="scientific">Oceanibaculum indicum</name>
    <dbReference type="NCBI Taxonomy" id="526216"/>
    <lineage>
        <taxon>Bacteria</taxon>
        <taxon>Pseudomonadati</taxon>
        <taxon>Pseudomonadota</taxon>
        <taxon>Alphaproteobacteria</taxon>
        <taxon>Rhodospirillales</taxon>
        <taxon>Oceanibaculaceae</taxon>
        <taxon>Oceanibaculum</taxon>
    </lineage>
</organism>
<accession>A0A420WRR7</accession>
<comment type="caution">
    <text evidence="1">The sequence shown here is derived from an EMBL/GenBank/DDBJ whole genome shotgun (WGS) entry which is preliminary data.</text>
</comment>
<reference evidence="1 2" key="1">
    <citation type="submission" date="2018-10" db="EMBL/GenBank/DDBJ databases">
        <title>Comparative analysis of microorganisms from saline springs in Andes Mountain Range, Colombia.</title>
        <authorList>
            <person name="Rubin E."/>
        </authorList>
    </citation>
    <scope>NUCLEOTIDE SEQUENCE [LARGE SCALE GENOMIC DNA]</scope>
    <source>
        <strain evidence="1 2">USBA 36</strain>
    </source>
</reference>